<dbReference type="Proteomes" id="UP000251311">
    <property type="component" value="Unassembled WGS sequence"/>
</dbReference>
<feature type="compositionally biased region" description="Basic and acidic residues" evidence="7">
    <location>
        <begin position="1"/>
        <end position="10"/>
    </location>
</feature>
<evidence type="ECO:0008006" key="10">
    <source>
        <dbReference type="Google" id="ProtNLM"/>
    </source>
</evidence>
<keyword evidence="4" id="KW-0812">Transmembrane</keyword>
<evidence type="ECO:0000256" key="7">
    <source>
        <dbReference type="SAM" id="MobiDB-lite"/>
    </source>
</evidence>
<dbReference type="InterPro" id="IPR027417">
    <property type="entry name" value="P-loop_NTPase"/>
</dbReference>
<comment type="subcellular location">
    <subcellularLocation>
        <location evidence="1">Cell membrane</location>
        <topology evidence="1">Multi-pass membrane protein</topology>
    </subcellularLocation>
</comment>
<dbReference type="InterPro" id="IPR051539">
    <property type="entry name" value="T4SS-coupling_protein"/>
</dbReference>
<dbReference type="CDD" id="cd01127">
    <property type="entry name" value="TrwB_TraG_TraD_VirD4"/>
    <property type="match status" value="1"/>
</dbReference>
<accession>A0ABX5JE03</accession>
<evidence type="ECO:0000256" key="6">
    <source>
        <dbReference type="ARBA" id="ARBA00023136"/>
    </source>
</evidence>
<dbReference type="SUPFAM" id="SSF52540">
    <property type="entry name" value="P-loop containing nucleoside triphosphate hydrolases"/>
    <property type="match status" value="1"/>
</dbReference>
<evidence type="ECO:0000256" key="4">
    <source>
        <dbReference type="ARBA" id="ARBA00022692"/>
    </source>
</evidence>
<evidence type="ECO:0000256" key="3">
    <source>
        <dbReference type="ARBA" id="ARBA00022475"/>
    </source>
</evidence>
<keyword evidence="9" id="KW-1185">Reference proteome</keyword>
<evidence type="ECO:0000256" key="1">
    <source>
        <dbReference type="ARBA" id="ARBA00004651"/>
    </source>
</evidence>
<dbReference type="RefSeq" id="WP_108528600.1">
    <property type="nucleotide sequence ID" value="NZ_MUXF01000024.1"/>
</dbReference>
<keyword evidence="6" id="KW-0472">Membrane</keyword>
<dbReference type="EMBL" id="MUXF01000024">
    <property type="protein sequence ID" value="PUE64251.1"/>
    <property type="molecule type" value="Genomic_DNA"/>
</dbReference>
<reference evidence="8 9" key="1">
    <citation type="submission" date="2017-02" db="EMBL/GenBank/DDBJ databases">
        <title>Arcobacter lacus sp. nov., a new species isolated from reclaimed water.</title>
        <authorList>
            <person name="Figueras M.J."/>
            <person name="Perez-Cataluna A."/>
            <person name="Salas-Masso N."/>
        </authorList>
    </citation>
    <scope>NUCLEOTIDE SEQUENCE [LARGE SCALE GENOMIC DNA]</scope>
    <source>
        <strain evidence="8 9">RW43-9</strain>
    </source>
</reference>
<dbReference type="PANTHER" id="PTHR37937">
    <property type="entry name" value="CONJUGATIVE TRANSFER: DNA TRANSPORT"/>
    <property type="match status" value="1"/>
</dbReference>
<sequence>MLFKKQEKETSVSQDQNAQSSALGRGITSISSAKNELFHQPISFNPLDFIKPDKYFLGIEHQTQQALYNDESIHTQIVAPTRSGKGIFIGVKVVEALRKNKGVIIIDPKEDDFLAQVILEELQRQNRTQDLQIINWRNDFGYTVFCELDTVEEATKKMTVMLNLIENDAELGASFYKKSERILLAKVMYLFFNSKILLEIEFDLTLQNLSIFLKYIICDLISNNEFQKELEKNKPNFDKLASLSKRYFNPDLFSSIEINYSNLSILESLQFSISEFENVSIYNNYHILDSLTKGKVLYIKSDMLDETALKFLKLVITDIIQYSKKYKKDTNCLAILDELSFYPTQILSAGLSTVAGFGVNFILAYQSEAQMKDENLRVSIKDNCQTKIYYKSSDDKTLKYIELLSGLELVTQKSKKGNETTIRQQQEAHMNITRLRALPRAKVAVLIEENLNEIKIFQTSPIPVKQKFNWDNLNSKEVDIKKLSLSKAFKVELKQEISLDTQNQDEKELVL</sequence>
<comment type="caution">
    <text evidence="8">The sequence shown here is derived from an EMBL/GenBank/DDBJ whole genome shotgun (WGS) entry which is preliminary data.</text>
</comment>
<dbReference type="PANTHER" id="PTHR37937:SF1">
    <property type="entry name" value="CONJUGATIVE TRANSFER: DNA TRANSPORT"/>
    <property type="match status" value="1"/>
</dbReference>
<feature type="region of interest" description="Disordered" evidence="7">
    <location>
        <begin position="1"/>
        <end position="20"/>
    </location>
</feature>
<evidence type="ECO:0000256" key="5">
    <source>
        <dbReference type="ARBA" id="ARBA00022989"/>
    </source>
</evidence>
<evidence type="ECO:0000313" key="8">
    <source>
        <dbReference type="EMBL" id="PUE64251.1"/>
    </source>
</evidence>
<gene>
    <name evidence="8" type="ORF">B0175_11015</name>
</gene>
<name>A0ABX5JE03_9BACT</name>
<evidence type="ECO:0000256" key="2">
    <source>
        <dbReference type="ARBA" id="ARBA00008806"/>
    </source>
</evidence>
<keyword evidence="3" id="KW-1003">Cell membrane</keyword>
<dbReference type="Pfam" id="PF02534">
    <property type="entry name" value="T4SS-DNA_transf"/>
    <property type="match status" value="1"/>
</dbReference>
<protein>
    <recommendedName>
        <fullName evidence="10">TraD/TraG TraM recognition site domain-containing protein</fullName>
    </recommendedName>
</protein>
<organism evidence="8 9">
    <name type="scientific">Arcobacter lacus</name>
    <dbReference type="NCBI Taxonomy" id="1912876"/>
    <lineage>
        <taxon>Bacteria</taxon>
        <taxon>Pseudomonadati</taxon>
        <taxon>Campylobacterota</taxon>
        <taxon>Epsilonproteobacteria</taxon>
        <taxon>Campylobacterales</taxon>
        <taxon>Arcobacteraceae</taxon>
        <taxon>Arcobacter</taxon>
    </lineage>
</organism>
<comment type="similarity">
    <text evidence="2">Belongs to the VirD4/TraG family.</text>
</comment>
<proteinExistence type="inferred from homology"/>
<dbReference type="Gene3D" id="3.40.50.300">
    <property type="entry name" value="P-loop containing nucleotide triphosphate hydrolases"/>
    <property type="match status" value="1"/>
</dbReference>
<evidence type="ECO:0000313" key="9">
    <source>
        <dbReference type="Proteomes" id="UP000251311"/>
    </source>
</evidence>
<feature type="compositionally biased region" description="Polar residues" evidence="7">
    <location>
        <begin position="11"/>
        <end position="20"/>
    </location>
</feature>
<dbReference type="InterPro" id="IPR003688">
    <property type="entry name" value="TraG/VirD4"/>
</dbReference>
<keyword evidence="5" id="KW-1133">Transmembrane helix</keyword>